<dbReference type="Proteomes" id="UP000016560">
    <property type="component" value="Unassembled WGS sequence"/>
</dbReference>
<evidence type="ECO:0000313" key="2">
    <source>
        <dbReference type="Proteomes" id="UP000016560"/>
    </source>
</evidence>
<protein>
    <submittedName>
        <fullName evidence="1">Uncharacterized protein</fullName>
    </submittedName>
</protein>
<sequence>MGADSPSCKPSALRQLAQIRGAGLVGREEGLQRQLGHIFVIGQALLVLLFIELELMGLKRSEPVVA</sequence>
<comment type="caution">
    <text evidence="1">The sequence shown here is derived from an EMBL/GenBank/DDBJ whole genome shotgun (WGS) entry which is preliminary data.</text>
</comment>
<reference evidence="1" key="1">
    <citation type="submission" date="2024-09" db="EMBL/GenBank/DDBJ databases">
        <title>Whole genome shotgun sequence of Pseudomonas alcaligenes NBRC 14159.</title>
        <authorList>
            <person name="Yoshida I."/>
            <person name="Hosoyama A."/>
            <person name="Tsuchikane K."/>
            <person name="Noguchi M."/>
            <person name="Hirakata S."/>
            <person name="Ando Y."/>
            <person name="Ohji S."/>
            <person name="Yamazoe A."/>
            <person name="Yamazaki S."/>
            <person name="Fujita N."/>
        </authorList>
    </citation>
    <scope>NUCLEOTIDE SEQUENCE</scope>
    <source>
        <strain evidence="1">NBRC 14159</strain>
    </source>
</reference>
<evidence type="ECO:0000313" key="1">
    <source>
        <dbReference type="EMBL" id="GAD61020.1"/>
    </source>
</evidence>
<dbReference type="RefSeq" id="WP_021699114.1">
    <property type="nucleotide sequence ID" value="NZ_BATI01000003.1"/>
</dbReference>
<accession>U2ZHR8</accession>
<dbReference type="AlphaFoldDB" id="U2ZHR8"/>
<keyword evidence="2" id="KW-1185">Reference proteome</keyword>
<dbReference type="STRING" id="43263.A0T30_02895"/>
<name>U2ZHR8_AQUA1</name>
<organism evidence="1 2">
    <name type="scientific">Aquipseudomonas alcaligenes (strain ATCC 14909 / DSM 50342 / CCUG 1425 / JCM 20561 / NBRC 14159 / NCIMB 9945 / NCTC 10367 / 1577)</name>
    <name type="common">Pseudomonas alcaligenes</name>
    <dbReference type="NCBI Taxonomy" id="1215092"/>
    <lineage>
        <taxon>Bacteria</taxon>
        <taxon>Pseudomonadati</taxon>
        <taxon>Pseudomonadota</taxon>
        <taxon>Gammaproteobacteria</taxon>
        <taxon>Pseudomonadales</taxon>
        <taxon>Pseudomonadaceae</taxon>
        <taxon>Aquipseudomonas</taxon>
    </lineage>
</organism>
<gene>
    <name evidence="1" type="ORF">PA6_003_01490</name>
</gene>
<proteinExistence type="predicted"/>
<dbReference type="EMBL" id="BATI01000003">
    <property type="protein sequence ID" value="GAD61020.1"/>
    <property type="molecule type" value="Genomic_DNA"/>
</dbReference>